<evidence type="ECO:0000313" key="1">
    <source>
        <dbReference type="EMBL" id="PQL24138.1"/>
    </source>
</evidence>
<accession>A0A2S7ZLG5</accession>
<name>A0A2S7ZLG5_9FIRM</name>
<comment type="caution">
    <text evidence="1">The sequence shown here is derived from an EMBL/GenBank/DDBJ whole genome shotgun (WGS) entry which is preliminary data.</text>
</comment>
<dbReference type="EMBL" id="PPDF01000014">
    <property type="protein sequence ID" value="PQL24138.1"/>
    <property type="molecule type" value="Genomic_DNA"/>
</dbReference>
<gene>
    <name evidence="1" type="ORF">VTHSUH11_08900</name>
</gene>
<dbReference type="AlphaFoldDB" id="A0A2S7ZLG5"/>
<organism evidence="1 2">
    <name type="scientific">Veillonella tobetsuensis</name>
    <dbReference type="NCBI Taxonomy" id="1110546"/>
    <lineage>
        <taxon>Bacteria</taxon>
        <taxon>Bacillati</taxon>
        <taxon>Bacillota</taxon>
        <taxon>Negativicutes</taxon>
        <taxon>Veillonellales</taxon>
        <taxon>Veillonellaceae</taxon>
        <taxon>Veillonella</taxon>
    </lineage>
</organism>
<evidence type="ECO:0000313" key="2">
    <source>
        <dbReference type="Proteomes" id="UP000238877"/>
    </source>
</evidence>
<dbReference type="Proteomes" id="UP000238877">
    <property type="component" value="Unassembled WGS sequence"/>
</dbReference>
<proteinExistence type="predicted"/>
<sequence>MNDASLLGDAIKYITEELTQAFKNNNLKTVLTKYHYPDLTRTMVDDSIGSPDGKILIIGETNCKVKDLEGIFNAMGLRGRVECHTDYEDIQRYQFNNLMYNDKYRLIIVGPMPHSTYGKDDFSSVINRMENTEGFPLVRRATANGGLKITKTNIKQILQEELESGFLAA</sequence>
<reference evidence="1 2" key="1">
    <citation type="submission" date="2018-01" db="EMBL/GenBank/DDBJ databases">
        <title>Draft genome sequences of clinical isolates and type strains of oral Veillonella including Veillonella infantum sp., nov.</title>
        <authorList>
            <person name="Mashima I."/>
            <person name="Liao Y.-C."/>
            <person name="Sabharwal A."/>
            <person name="Haase E.M."/>
            <person name="Nakazawa F."/>
            <person name="Scannapieco F.A."/>
        </authorList>
    </citation>
    <scope>NUCLEOTIDE SEQUENCE [LARGE SCALE GENOMIC DNA]</scope>
    <source>
        <strain evidence="1 2">Y6</strain>
    </source>
</reference>
<protein>
    <submittedName>
        <fullName evidence="1">Uncharacterized protein</fullName>
    </submittedName>
</protein>